<gene>
    <name evidence="8" type="ORF">FB192DRAFT_1377742</name>
</gene>
<feature type="domain" description="HTH myb-type" evidence="7">
    <location>
        <begin position="226"/>
        <end position="274"/>
    </location>
</feature>
<proteinExistence type="predicted"/>
<dbReference type="InterPro" id="IPR051575">
    <property type="entry name" value="Myb-like_DNA-bd"/>
</dbReference>
<feature type="domain" description="Myb-like" evidence="5">
    <location>
        <begin position="221"/>
        <end position="270"/>
    </location>
</feature>
<dbReference type="GO" id="GO:0001006">
    <property type="term" value="F:RNA polymerase III type 3 promoter sequence-specific DNA binding"/>
    <property type="evidence" value="ECO:0007669"/>
    <property type="project" value="TreeGrafter"/>
</dbReference>
<dbReference type="EMBL" id="JAAECE010000004">
    <property type="protein sequence ID" value="KAF1802364.1"/>
    <property type="molecule type" value="Genomic_DNA"/>
</dbReference>
<dbReference type="AlphaFoldDB" id="A0A8H4BHE1"/>
<dbReference type="InterPro" id="IPR017884">
    <property type="entry name" value="SANT_dom"/>
</dbReference>
<dbReference type="PROSITE" id="PS51294">
    <property type="entry name" value="HTH_MYB"/>
    <property type="match status" value="2"/>
</dbReference>
<evidence type="ECO:0000313" key="9">
    <source>
        <dbReference type="Proteomes" id="UP000469890"/>
    </source>
</evidence>
<dbReference type="InterPro" id="IPR009057">
    <property type="entry name" value="Homeodomain-like_sf"/>
</dbReference>
<dbReference type="SMART" id="SM00717">
    <property type="entry name" value="SANT"/>
    <property type="match status" value="5"/>
</dbReference>
<evidence type="ECO:0000256" key="4">
    <source>
        <dbReference type="ARBA" id="ARBA00023242"/>
    </source>
</evidence>
<dbReference type="InterPro" id="IPR017930">
    <property type="entry name" value="Myb_dom"/>
</dbReference>
<name>A0A8H4BHE1_MUCCL</name>
<dbReference type="SUPFAM" id="SSF46689">
    <property type="entry name" value="Homeodomain-like"/>
    <property type="match status" value="3"/>
</dbReference>
<organism evidence="8 9">
    <name type="scientific">Mucor circinelloides f. lusitanicus</name>
    <name type="common">Mucor racemosus var. lusitanicus</name>
    <dbReference type="NCBI Taxonomy" id="29924"/>
    <lineage>
        <taxon>Eukaryota</taxon>
        <taxon>Fungi</taxon>
        <taxon>Fungi incertae sedis</taxon>
        <taxon>Mucoromycota</taxon>
        <taxon>Mucoromycotina</taxon>
        <taxon>Mucoromycetes</taxon>
        <taxon>Mucorales</taxon>
        <taxon>Mucorineae</taxon>
        <taxon>Mucoraceae</taxon>
        <taxon>Mucor</taxon>
    </lineage>
</organism>
<evidence type="ECO:0000259" key="7">
    <source>
        <dbReference type="PROSITE" id="PS51294"/>
    </source>
</evidence>
<feature type="domain" description="Myb-like" evidence="5">
    <location>
        <begin position="69"/>
        <end position="114"/>
    </location>
</feature>
<dbReference type="GO" id="GO:0042795">
    <property type="term" value="P:snRNA transcription by RNA polymerase II"/>
    <property type="evidence" value="ECO:0007669"/>
    <property type="project" value="TreeGrafter"/>
</dbReference>
<dbReference type="Pfam" id="PF00249">
    <property type="entry name" value="Myb_DNA-binding"/>
    <property type="match status" value="2"/>
</dbReference>
<dbReference type="PROSITE" id="PS50090">
    <property type="entry name" value="MYB_LIKE"/>
    <property type="match status" value="3"/>
</dbReference>
<evidence type="ECO:0000313" key="8">
    <source>
        <dbReference type="EMBL" id="KAF1802364.1"/>
    </source>
</evidence>
<sequence length="320" mass="38083">MTSYIFKRLVNQSISITSKLCIHQQKRTFSSNLQLRDGQTKWRKLMETLEPQPTTSTSTTSPQKMYSIRRTWSNQDTERLLQLVSKYGNKWKVFTSYFPGRSAFCIRSHYFSVTHDTTRWTLEEKKILQHHLGKEPDPEKIDWEEIRKCLPKRRTVARIKQFYQNSIQPSLNRGSWTKEESEQLKDLVAKHGKNWELISKELGTRSEDQCRNKWAYEFSTMKKGEFSKEEDEALTRAVAKYGTNEFQKVKQEMDSKRSISQLRTRYNNFLDPNVDRSPWTKEEKALAIQLFQELKNIRAVKAKMNSKRSIRDMYNQLRNK</sequence>
<evidence type="ECO:0000259" key="5">
    <source>
        <dbReference type="PROSITE" id="PS50090"/>
    </source>
</evidence>
<protein>
    <submittedName>
        <fullName evidence="8">Uncharacterized protein</fullName>
    </submittedName>
</protein>
<evidence type="ECO:0000256" key="1">
    <source>
        <dbReference type="ARBA" id="ARBA00023015"/>
    </source>
</evidence>
<evidence type="ECO:0000259" key="6">
    <source>
        <dbReference type="PROSITE" id="PS51293"/>
    </source>
</evidence>
<evidence type="ECO:0000256" key="3">
    <source>
        <dbReference type="ARBA" id="ARBA00023163"/>
    </source>
</evidence>
<evidence type="ECO:0000256" key="2">
    <source>
        <dbReference type="ARBA" id="ARBA00023125"/>
    </source>
</evidence>
<accession>A0A8H4BHE1</accession>
<dbReference type="CDD" id="cd00167">
    <property type="entry name" value="SANT"/>
    <property type="match status" value="4"/>
</dbReference>
<dbReference type="Proteomes" id="UP000469890">
    <property type="component" value="Unassembled WGS sequence"/>
</dbReference>
<dbReference type="Gene3D" id="1.10.10.60">
    <property type="entry name" value="Homeodomain-like"/>
    <property type="match status" value="4"/>
</dbReference>
<reference evidence="8 9" key="1">
    <citation type="submission" date="2019-09" db="EMBL/GenBank/DDBJ databases">
        <authorList>
            <consortium name="DOE Joint Genome Institute"/>
            <person name="Mondo S.J."/>
            <person name="Navarro-Mendoza M.I."/>
            <person name="Perez-Arques C."/>
            <person name="Panchal S."/>
            <person name="Nicolas F.E."/>
            <person name="Ganguly P."/>
            <person name="Pangilinan J."/>
            <person name="Grigoriev I."/>
            <person name="Heitman J."/>
            <person name="Sanya K."/>
            <person name="Garre V."/>
        </authorList>
    </citation>
    <scope>NUCLEOTIDE SEQUENCE [LARGE SCALE GENOMIC DNA]</scope>
    <source>
        <strain evidence="8 9">MU402</strain>
    </source>
</reference>
<keyword evidence="4" id="KW-0539">Nucleus</keyword>
<feature type="domain" description="SANT" evidence="6">
    <location>
        <begin position="176"/>
        <end position="226"/>
    </location>
</feature>
<keyword evidence="1" id="KW-0805">Transcription regulation</keyword>
<dbReference type="PANTHER" id="PTHR46621:SF1">
    <property type="entry name" value="SNRNA-ACTIVATING PROTEIN COMPLEX SUBUNIT 4"/>
    <property type="match status" value="1"/>
</dbReference>
<feature type="domain" description="Myb-like" evidence="5">
    <location>
        <begin position="168"/>
        <end position="218"/>
    </location>
</feature>
<dbReference type="GO" id="GO:0042796">
    <property type="term" value="P:snRNA transcription by RNA polymerase III"/>
    <property type="evidence" value="ECO:0007669"/>
    <property type="project" value="TreeGrafter"/>
</dbReference>
<dbReference type="InterPro" id="IPR001005">
    <property type="entry name" value="SANT/Myb"/>
</dbReference>
<keyword evidence="2" id="KW-0238">DNA-binding</keyword>
<feature type="domain" description="HTH myb-type" evidence="7">
    <location>
        <begin position="168"/>
        <end position="225"/>
    </location>
</feature>
<keyword evidence="3" id="KW-0804">Transcription</keyword>
<dbReference type="PROSITE" id="PS51293">
    <property type="entry name" value="SANT"/>
    <property type="match status" value="1"/>
</dbReference>
<dbReference type="Pfam" id="PF13921">
    <property type="entry name" value="Myb_DNA-bind_6"/>
    <property type="match status" value="1"/>
</dbReference>
<dbReference type="GO" id="GO:0019185">
    <property type="term" value="C:snRNA-activating protein complex"/>
    <property type="evidence" value="ECO:0007669"/>
    <property type="project" value="TreeGrafter"/>
</dbReference>
<dbReference type="GO" id="GO:0000978">
    <property type="term" value="F:RNA polymerase II cis-regulatory region sequence-specific DNA binding"/>
    <property type="evidence" value="ECO:0007669"/>
    <property type="project" value="TreeGrafter"/>
</dbReference>
<dbReference type="PANTHER" id="PTHR46621">
    <property type="entry name" value="SNRNA-ACTIVATING PROTEIN COMPLEX SUBUNIT 4"/>
    <property type="match status" value="1"/>
</dbReference>
<comment type="caution">
    <text evidence="8">The sequence shown here is derived from an EMBL/GenBank/DDBJ whole genome shotgun (WGS) entry which is preliminary data.</text>
</comment>